<dbReference type="EMBL" id="VSSQ01050511">
    <property type="protein sequence ID" value="MPN04594.1"/>
    <property type="molecule type" value="Genomic_DNA"/>
</dbReference>
<gene>
    <name evidence="1" type="ORF">SDC9_151836</name>
</gene>
<accession>A0A645EVU5</accession>
<comment type="caution">
    <text evidence="1">The sequence shown here is derived from an EMBL/GenBank/DDBJ whole genome shotgun (WGS) entry which is preliminary data.</text>
</comment>
<evidence type="ECO:0000313" key="1">
    <source>
        <dbReference type="EMBL" id="MPN04594.1"/>
    </source>
</evidence>
<proteinExistence type="predicted"/>
<sequence>MHVHVQSNGRSDIPLALDHLALCIQPQDVRGRQLAPGQLPGVGKIAAVIQAQRDVARDMVVIAFAREHAAQQRDLLALGQLRQQRLATGTGCVFGEQLLIQAIVAHATP</sequence>
<protein>
    <submittedName>
        <fullName evidence="1">Uncharacterized protein</fullName>
    </submittedName>
</protein>
<dbReference type="AlphaFoldDB" id="A0A645EVU5"/>
<organism evidence="1">
    <name type="scientific">bioreactor metagenome</name>
    <dbReference type="NCBI Taxonomy" id="1076179"/>
    <lineage>
        <taxon>unclassified sequences</taxon>
        <taxon>metagenomes</taxon>
        <taxon>ecological metagenomes</taxon>
    </lineage>
</organism>
<reference evidence="1" key="1">
    <citation type="submission" date="2019-08" db="EMBL/GenBank/DDBJ databases">
        <authorList>
            <person name="Kucharzyk K."/>
            <person name="Murdoch R.W."/>
            <person name="Higgins S."/>
            <person name="Loffler F."/>
        </authorList>
    </citation>
    <scope>NUCLEOTIDE SEQUENCE</scope>
</reference>
<name>A0A645EVU5_9ZZZZ</name>